<keyword evidence="3" id="KW-1185">Reference proteome</keyword>
<reference evidence="2" key="1">
    <citation type="journal article" date="2022" name="Int. J. Mol. Sci.">
        <title>Draft Genome of Tanacetum Coccineum: Genomic Comparison of Closely Related Tanacetum-Family Plants.</title>
        <authorList>
            <person name="Yamashiro T."/>
            <person name="Shiraishi A."/>
            <person name="Nakayama K."/>
            <person name="Satake H."/>
        </authorList>
    </citation>
    <scope>NUCLEOTIDE SEQUENCE</scope>
</reference>
<evidence type="ECO:0000313" key="2">
    <source>
        <dbReference type="EMBL" id="GJT08453.1"/>
    </source>
</evidence>
<sequence>MRNFRGRNNGQLGYMDTIISEHINEKGGQRQSKVGKHKEPGIYPYFAGRHFIYCLIGARQLWMYFISKCMIPSDHHTWPRSLELTVMIKSKSHYNRRENWPKGQISQNMKGHDKATSTTPHIPGYRSGAKAQEVEKGEEYTGT</sequence>
<feature type="region of interest" description="Disordered" evidence="1">
    <location>
        <begin position="97"/>
        <end position="143"/>
    </location>
</feature>
<evidence type="ECO:0000313" key="3">
    <source>
        <dbReference type="Proteomes" id="UP001151760"/>
    </source>
</evidence>
<feature type="compositionally biased region" description="Basic and acidic residues" evidence="1">
    <location>
        <begin position="132"/>
        <end position="143"/>
    </location>
</feature>
<accession>A0ABQ5B1T7</accession>
<dbReference type="Proteomes" id="UP001151760">
    <property type="component" value="Unassembled WGS sequence"/>
</dbReference>
<dbReference type="EMBL" id="BQNB010012832">
    <property type="protein sequence ID" value="GJT08453.1"/>
    <property type="molecule type" value="Genomic_DNA"/>
</dbReference>
<reference evidence="2" key="2">
    <citation type="submission" date="2022-01" db="EMBL/GenBank/DDBJ databases">
        <authorList>
            <person name="Yamashiro T."/>
            <person name="Shiraishi A."/>
            <person name="Satake H."/>
            <person name="Nakayama K."/>
        </authorList>
    </citation>
    <scope>NUCLEOTIDE SEQUENCE</scope>
</reference>
<name>A0ABQ5B1T7_9ASTR</name>
<evidence type="ECO:0000256" key="1">
    <source>
        <dbReference type="SAM" id="MobiDB-lite"/>
    </source>
</evidence>
<gene>
    <name evidence="2" type="ORF">Tco_0842915</name>
</gene>
<protein>
    <submittedName>
        <fullName evidence="2">Uncharacterized protein</fullName>
    </submittedName>
</protein>
<proteinExistence type="predicted"/>
<comment type="caution">
    <text evidence="2">The sequence shown here is derived from an EMBL/GenBank/DDBJ whole genome shotgun (WGS) entry which is preliminary data.</text>
</comment>
<organism evidence="2 3">
    <name type="scientific">Tanacetum coccineum</name>
    <dbReference type="NCBI Taxonomy" id="301880"/>
    <lineage>
        <taxon>Eukaryota</taxon>
        <taxon>Viridiplantae</taxon>
        <taxon>Streptophyta</taxon>
        <taxon>Embryophyta</taxon>
        <taxon>Tracheophyta</taxon>
        <taxon>Spermatophyta</taxon>
        <taxon>Magnoliopsida</taxon>
        <taxon>eudicotyledons</taxon>
        <taxon>Gunneridae</taxon>
        <taxon>Pentapetalae</taxon>
        <taxon>asterids</taxon>
        <taxon>campanulids</taxon>
        <taxon>Asterales</taxon>
        <taxon>Asteraceae</taxon>
        <taxon>Asteroideae</taxon>
        <taxon>Anthemideae</taxon>
        <taxon>Anthemidinae</taxon>
        <taxon>Tanacetum</taxon>
    </lineage>
</organism>